<dbReference type="Pfam" id="PF05085">
    <property type="entry name" value="DUF685"/>
    <property type="match status" value="1"/>
</dbReference>
<sequence>MPDGDNGKLLVDEIDTIQIKDLNRVASVNNSDLLPVDDGIANLNAITFENFLKTVKDKTFRGEGLGEFKQVIKSTIASELANDDSFVNRVYSSILSKILNNQSSSISNLFSKIESELKRSIKAYSKMSSSDKLLIMSSYNELQKVPPPKQIMGIPSSFTIQRASNKSRYLYPYEYTRKSLILDLINNKEVTLMFDDDDRDEAVYLDIFLSVETGTVDNERSVYTKYSDETGKLKVFHLHSRNVKFMISLFSGWYMHERVPGTTAVGYVPLLLKI</sequence>
<dbReference type="InterPro" id="IPR007777">
    <property type="entry name" value="DUF685"/>
</dbReference>
<dbReference type="RefSeq" id="WP_108729741.1">
    <property type="nucleotide sequence ID" value="NZ_CP025787.1"/>
</dbReference>
<geneLocation type="plasmid" evidence="2 3">
    <name>pl20</name>
</geneLocation>
<dbReference type="Proteomes" id="UP000244655">
    <property type="component" value="Plasmid pl20"/>
</dbReference>
<keyword evidence="3" id="KW-1185">Reference proteome</keyword>
<geneLocation type="plasmid" evidence="1 3">
    <name>pl29</name>
</geneLocation>
<keyword evidence="1" id="KW-0614">Plasmid</keyword>
<dbReference type="EMBL" id="CP025787">
    <property type="protein sequence ID" value="AWG43345.1"/>
    <property type="molecule type" value="Genomic_DNA"/>
</dbReference>
<organism evidence="1 3">
    <name type="scientific">Candidatus Borreliella tachyglossi</name>
    <dbReference type="NCBI Taxonomy" id="1964448"/>
    <lineage>
        <taxon>Bacteria</taxon>
        <taxon>Pseudomonadati</taxon>
        <taxon>Spirochaetota</taxon>
        <taxon>Spirochaetia</taxon>
        <taxon>Spirochaetales</taxon>
        <taxon>Borreliaceae</taxon>
        <taxon>Borreliella</taxon>
    </lineage>
</organism>
<dbReference type="AlphaFoldDB" id="A0A2S1LYM1"/>
<reference evidence="1 3" key="1">
    <citation type="submission" date="2018-01" db="EMBL/GenBank/DDBJ databases">
        <title>Genome sequence of Borrelia tachyglossi.</title>
        <authorList>
            <person name="Gofton A.W."/>
        </authorList>
    </citation>
    <scope>NUCLEOTIDE SEQUENCE [LARGE SCALE GENOMIC DNA]</scope>
    <source>
        <strain evidence="1 3">Bc-F10-1268</strain>
        <plasmid evidence="2 3">pl20</plasmid>
        <plasmid evidence="1 3">pl29</plasmid>
    </source>
</reference>
<evidence type="ECO:0000313" key="2">
    <source>
        <dbReference type="EMBL" id="AWG43412.1"/>
    </source>
</evidence>
<dbReference type="Proteomes" id="UP000244655">
    <property type="component" value="Plasmid pl29"/>
</dbReference>
<protein>
    <submittedName>
        <fullName evidence="1">Uncharacterized protein</fullName>
    </submittedName>
</protein>
<evidence type="ECO:0000313" key="3">
    <source>
        <dbReference type="Proteomes" id="UP000244655"/>
    </source>
</evidence>
<evidence type="ECO:0000313" key="1">
    <source>
        <dbReference type="EMBL" id="AWG43345.1"/>
    </source>
</evidence>
<dbReference type="EMBL" id="CP025789">
    <property type="protein sequence ID" value="AWG43412.1"/>
    <property type="molecule type" value="Genomic_DNA"/>
</dbReference>
<dbReference type="OrthoDB" id="351112at2"/>
<name>A0A2S1LYM1_9SPIR</name>
<gene>
    <name evidence="1" type="ORF">CR532_04930</name>
    <name evidence="2" type="ORF">CR532_05300</name>
</gene>
<proteinExistence type="predicted"/>
<accession>A0A2S1LYM1</accession>